<evidence type="ECO:0000259" key="5">
    <source>
        <dbReference type="PROSITE" id="PS50977"/>
    </source>
</evidence>
<keyword evidence="7" id="KW-1185">Reference proteome</keyword>
<proteinExistence type="predicted"/>
<evidence type="ECO:0000313" key="6">
    <source>
        <dbReference type="EMBL" id="MFM0005502.1"/>
    </source>
</evidence>
<evidence type="ECO:0000256" key="4">
    <source>
        <dbReference type="PROSITE-ProRule" id="PRU00335"/>
    </source>
</evidence>
<evidence type="ECO:0000256" key="3">
    <source>
        <dbReference type="ARBA" id="ARBA00023163"/>
    </source>
</evidence>
<dbReference type="SUPFAM" id="SSF48498">
    <property type="entry name" value="Tetracyclin repressor-like, C-terminal domain"/>
    <property type="match status" value="1"/>
</dbReference>
<comment type="caution">
    <text evidence="6">The sequence shown here is derived from an EMBL/GenBank/DDBJ whole genome shotgun (WGS) entry which is preliminary data.</text>
</comment>
<dbReference type="PANTHER" id="PTHR47506:SF6">
    <property type="entry name" value="HTH-TYPE TRANSCRIPTIONAL REPRESSOR NEMR"/>
    <property type="match status" value="1"/>
</dbReference>
<keyword evidence="3" id="KW-0804">Transcription</keyword>
<dbReference type="InterPro" id="IPR011075">
    <property type="entry name" value="TetR_C"/>
</dbReference>
<organism evidence="6 7">
    <name type="scientific">Paraburkholderia dipogonis</name>
    <dbReference type="NCBI Taxonomy" id="1211383"/>
    <lineage>
        <taxon>Bacteria</taxon>
        <taxon>Pseudomonadati</taxon>
        <taxon>Pseudomonadota</taxon>
        <taxon>Betaproteobacteria</taxon>
        <taxon>Burkholderiales</taxon>
        <taxon>Burkholderiaceae</taxon>
        <taxon>Paraburkholderia</taxon>
    </lineage>
</organism>
<dbReference type="PROSITE" id="PS50977">
    <property type="entry name" value="HTH_TETR_2"/>
    <property type="match status" value="1"/>
</dbReference>
<dbReference type="EMBL" id="JAQQEZ010000030">
    <property type="protein sequence ID" value="MFM0005502.1"/>
    <property type="molecule type" value="Genomic_DNA"/>
</dbReference>
<dbReference type="RefSeq" id="WP_408180218.1">
    <property type="nucleotide sequence ID" value="NZ_JAQQEZ010000030.1"/>
</dbReference>
<dbReference type="Gene3D" id="1.10.357.10">
    <property type="entry name" value="Tetracycline Repressor, domain 2"/>
    <property type="match status" value="1"/>
</dbReference>
<gene>
    <name evidence="6" type="ORF">PQR57_31430</name>
</gene>
<name>A0ABW9AY78_9BURK</name>
<evidence type="ECO:0000256" key="2">
    <source>
        <dbReference type="ARBA" id="ARBA00023125"/>
    </source>
</evidence>
<dbReference type="Proteomes" id="UP001629230">
    <property type="component" value="Unassembled WGS sequence"/>
</dbReference>
<dbReference type="InterPro" id="IPR001647">
    <property type="entry name" value="HTH_TetR"/>
</dbReference>
<feature type="DNA-binding region" description="H-T-H motif" evidence="4">
    <location>
        <begin position="27"/>
        <end position="46"/>
    </location>
</feature>
<dbReference type="InterPro" id="IPR009057">
    <property type="entry name" value="Homeodomain-like_sf"/>
</dbReference>
<keyword evidence="1" id="KW-0805">Transcription regulation</keyword>
<dbReference type="Pfam" id="PF16925">
    <property type="entry name" value="TetR_C_13"/>
    <property type="match status" value="1"/>
</dbReference>
<feature type="domain" description="HTH tetR-type" evidence="5">
    <location>
        <begin position="4"/>
        <end position="64"/>
    </location>
</feature>
<dbReference type="InterPro" id="IPR036271">
    <property type="entry name" value="Tet_transcr_reg_TetR-rel_C_sf"/>
</dbReference>
<dbReference type="PANTHER" id="PTHR47506">
    <property type="entry name" value="TRANSCRIPTIONAL REGULATORY PROTEIN"/>
    <property type="match status" value="1"/>
</dbReference>
<sequence>MPKPSHKDTLIAEGMRVIHEFGFNGASVRDIVKAAGVPHGSFTNHFTSKEAFGLEVIELYFDRAQAEMRETLLNDELKPLFRLSKYIDVHIRLISQNDSRNGCLLGNFAADSSDSEAIRSRLNTIFAEIEKSVLYCLRAAVTAREVRADTNCEQLATFIVSSMQGAFLLAKAQRDPAPVVNLKEVLFSSVLQRA</sequence>
<dbReference type="SUPFAM" id="SSF46689">
    <property type="entry name" value="Homeodomain-like"/>
    <property type="match status" value="1"/>
</dbReference>
<dbReference type="Pfam" id="PF00440">
    <property type="entry name" value="TetR_N"/>
    <property type="match status" value="1"/>
</dbReference>
<evidence type="ECO:0000256" key="1">
    <source>
        <dbReference type="ARBA" id="ARBA00023015"/>
    </source>
</evidence>
<reference evidence="6 7" key="1">
    <citation type="journal article" date="2024" name="Chem. Sci.">
        <title>Discovery of megapolipeptins by genome mining of a Burkholderiales bacteria collection.</title>
        <authorList>
            <person name="Paulo B.S."/>
            <person name="Recchia M.J.J."/>
            <person name="Lee S."/>
            <person name="Fergusson C.H."/>
            <person name="Romanowski S.B."/>
            <person name="Hernandez A."/>
            <person name="Krull N."/>
            <person name="Liu D.Y."/>
            <person name="Cavanagh H."/>
            <person name="Bos A."/>
            <person name="Gray C.A."/>
            <person name="Murphy B.T."/>
            <person name="Linington R.G."/>
            <person name="Eustaquio A.S."/>
        </authorList>
    </citation>
    <scope>NUCLEOTIDE SEQUENCE [LARGE SCALE GENOMIC DNA]</scope>
    <source>
        <strain evidence="6 7">RL17-350-BIC-A</strain>
    </source>
</reference>
<keyword evidence="2 4" id="KW-0238">DNA-binding</keyword>
<evidence type="ECO:0000313" key="7">
    <source>
        <dbReference type="Proteomes" id="UP001629230"/>
    </source>
</evidence>
<protein>
    <submittedName>
        <fullName evidence="6">TetR family transcriptional regulator C-terminal domain-containing protein</fullName>
    </submittedName>
</protein>
<accession>A0ABW9AY78</accession>